<protein>
    <submittedName>
        <fullName evidence="2">Uncharacterized protein</fullName>
    </submittedName>
</protein>
<evidence type="ECO:0000256" key="1">
    <source>
        <dbReference type="SAM" id="MobiDB-lite"/>
    </source>
</evidence>
<proteinExistence type="predicted"/>
<accession>A0A1J9R225</accession>
<feature type="region of interest" description="Disordered" evidence="1">
    <location>
        <begin position="1"/>
        <end position="104"/>
    </location>
</feature>
<feature type="compositionally biased region" description="Polar residues" evidence="1">
    <location>
        <begin position="49"/>
        <end position="95"/>
    </location>
</feature>
<dbReference type="OrthoDB" id="4187659at2759"/>
<evidence type="ECO:0000313" key="2">
    <source>
        <dbReference type="EMBL" id="OJD21669.1"/>
    </source>
</evidence>
<evidence type="ECO:0000313" key="3">
    <source>
        <dbReference type="Proteomes" id="UP000242791"/>
    </source>
</evidence>
<comment type="caution">
    <text evidence="2">The sequence shown here is derived from an EMBL/GenBank/DDBJ whole genome shotgun (WGS) entry which is preliminary data.</text>
</comment>
<dbReference type="Proteomes" id="UP000242791">
    <property type="component" value="Unassembled WGS sequence"/>
</dbReference>
<name>A0A1J9R225_9EURO</name>
<keyword evidence="3" id="KW-1185">Reference proteome</keyword>
<sequence>MAPSTPLPSDSSPSETPKVPGPAKLCATGRSKLRRRMSFLQYRRRDNPKSSPTSASESLNEQLRCTSLSQGHSQNRVKSEGNTASTTTTSPNEVNLNRGKDNNHGFPDFPFEPVFRAGILILVTSPSGDVSLGICDGEGVQNGLSKNADH</sequence>
<feature type="compositionally biased region" description="Low complexity" evidence="1">
    <location>
        <begin position="1"/>
        <end position="17"/>
    </location>
</feature>
<organism evidence="2 3">
    <name type="scientific">Blastomyces percursus</name>
    <dbReference type="NCBI Taxonomy" id="1658174"/>
    <lineage>
        <taxon>Eukaryota</taxon>
        <taxon>Fungi</taxon>
        <taxon>Dikarya</taxon>
        <taxon>Ascomycota</taxon>
        <taxon>Pezizomycotina</taxon>
        <taxon>Eurotiomycetes</taxon>
        <taxon>Eurotiomycetidae</taxon>
        <taxon>Onygenales</taxon>
        <taxon>Ajellomycetaceae</taxon>
        <taxon>Blastomyces</taxon>
    </lineage>
</organism>
<dbReference type="AlphaFoldDB" id="A0A1J9R225"/>
<reference evidence="2 3" key="1">
    <citation type="submission" date="2015-08" db="EMBL/GenBank/DDBJ databases">
        <title>Emmonsia species relationships and genome sequence.</title>
        <authorList>
            <person name="Cuomo C.A."/>
            <person name="Schwartz I.S."/>
            <person name="Kenyon C."/>
            <person name="De Hoog G.S."/>
            <person name="Govender N.P."/>
            <person name="Botha A."/>
            <person name="Moreno L."/>
            <person name="De Vries M."/>
            <person name="Munoz J.F."/>
            <person name="Stielow J.B."/>
        </authorList>
    </citation>
    <scope>NUCLEOTIDE SEQUENCE [LARGE SCALE GENOMIC DNA]</scope>
    <source>
        <strain evidence="2 3">EI222</strain>
    </source>
</reference>
<dbReference type="EMBL" id="LGTZ01001327">
    <property type="protein sequence ID" value="OJD21669.1"/>
    <property type="molecule type" value="Genomic_DNA"/>
</dbReference>
<gene>
    <name evidence="2" type="ORF">ACJ73_06989</name>
</gene>
<dbReference type="VEuPathDB" id="FungiDB:ACJ73_06989"/>